<dbReference type="InterPro" id="IPR005814">
    <property type="entry name" value="Aminotrans_3"/>
</dbReference>
<evidence type="ECO:0000313" key="4">
    <source>
        <dbReference type="Proteomes" id="UP000532311"/>
    </source>
</evidence>
<dbReference type="EMBL" id="JAAQPF010000514">
    <property type="protein sequence ID" value="KAF5700695.1"/>
    <property type="molecule type" value="Genomic_DNA"/>
</dbReference>
<dbReference type="Gene3D" id="2.60.120.10">
    <property type="entry name" value="Jelly Rolls"/>
    <property type="match status" value="1"/>
</dbReference>
<comment type="caution">
    <text evidence="3">The sequence shown here is derived from an EMBL/GenBank/DDBJ whole genome shotgun (WGS) entry which is preliminary data.</text>
</comment>
<reference evidence="3 4" key="1">
    <citation type="submission" date="2020-05" db="EMBL/GenBank/DDBJ databases">
        <title>Identification and distribution of gene clusters putatively required for synthesis of sphingolipid metabolism inhibitors in phylogenetically diverse species of the filamentous fungus Fusarium.</title>
        <authorList>
            <person name="Kim H.-S."/>
            <person name="Busman M."/>
            <person name="Brown D.W."/>
            <person name="Divon H."/>
            <person name="Uhlig S."/>
            <person name="Proctor R.H."/>
        </authorList>
    </citation>
    <scope>NUCLEOTIDE SEQUENCE [LARGE SCALE GENOMIC DNA]</scope>
    <source>
        <strain evidence="3 4">NRRL 26131</strain>
    </source>
</reference>
<dbReference type="Proteomes" id="UP000532311">
    <property type="component" value="Unassembled WGS sequence"/>
</dbReference>
<dbReference type="InterPro" id="IPR015421">
    <property type="entry name" value="PyrdxlP-dep_Trfase_major"/>
</dbReference>
<dbReference type="GO" id="GO:0030170">
    <property type="term" value="F:pyridoxal phosphate binding"/>
    <property type="evidence" value="ECO:0007669"/>
    <property type="project" value="InterPro"/>
</dbReference>
<sequence>MSEESASLAIVRDVDAMPKIFTAMGGRFTDLFSSKVGDPSPLVVGSWAPADIQGGTNVVALETSEIKFVTQGRSLWKDESTGKTFSAGVGDAIWIPQGSRSILVEARDLVTFYVQADARVVGQKAIDQVGGINELQLKAAVEKLLGRVKERFISSNPKSQKLHQDAAAVLPGGNTRSVLYHEPFPMVLSSGMGCYVTSEDGRQYVDFVSEYTACMLGHSHPEIAEVVQRTMERGINLGGTSKEEVTLAQLLAQRIPSFEKLRFCNSGTEANTMALTVALNYTKRKKILVFENGYHGGFLGFGKTTLPTTLPFDLVLARYNDTSHAQELIDSSFAAILVEPLQSVGGMIPATRDFLQALRDAATRTGAVLVFDEVVTSRLHYNGLQSFHGVYPDMTTIGKFWGGGFSFGAFGGRGEIMEVLEPNGSAKLGHSGTFNNNVFSMNAGAKACHLITKDKIAEINALGDRLREGINAAGRHACPASPFMRATGMGSVLNVHFDGPLASDLGEAFFFFMLDRGIYVARRGLIALNIMHTEAHVKQALHAVKDFLESIIELSD</sequence>
<dbReference type="PANTHER" id="PTHR43713">
    <property type="entry name" value="GLUTAMATE-1-SEMIALDEHYDE 2,1-AMINOMUTASE"/>
    <property type="match status" value="1"/>
</dbReference>
<gene>
    <name evidence="3" type="ORF">FGLOB1_10625</name>
</gene>
<dbReference type="InterPro" id="IPR014710">
    <property type="entry name" value="RmlC-like_jellyroll"/>
</dbReference>
<dbReference type="SUPFAM" id="SSF53383">
    <property type="entry name" value="PLP-dependent transferases"/>
    <property type="match status" value="1"/>
</dbReference>
<protein>
    <submittedName>
        <fullName evidence="3">Glutamate-1-semialdehyde 2,1-aminomutase</fullName>
    </submittedName>
</protein>
<dbReference type="Gene3D" id="3.40.640.10">
    <property type="entry name" value="Type I PLP-dependent aspartate aminotransferase-like (Major domain)"/>
    <property type="match status" value="1"/>
</dbReference>
<dbReference type="InterPro" id="IPR015424">
    <property type="entry name" value="PyrdxlP-dep_Trfase"/>
</dbReference>
<dbReference type="Gene3D" id="3.90.1150.10">
    <property type="entry name" value="Aspartate Aminotransferase, domain 1"/>
    <property type="match status" value="1"/>
</dbReference>
<comment type="cofactor">
    <cofactor evidence="1">
        <name>pyridoxal 5'-phosphate</name>
        <dbReference type="ChEBI" id="CHEBI:597326"/>
    </cofactor>
</comment>
<name>A0A8H6D2A4_9HYPO</name>
<accession>A0A8H6D2A4</accession>
<evidence type="ECO:0000313" key="3">
    <source>
        <dbReference type="EMBL" id="KAF5700695.1"/>
    </source>
</evidence>
<evidence type="ECO:0000256" key="1">
    <source>
        <dbReference type="ARBA" id="ARBA00001933"/>
    </source>
</evidence>
<dbReference type="AlphaFoldDB" id="A0A8H6D2A4"/>
<dbReference type="GO" id="GO:0008483">
    <property type="term" value="F:transaminase activity"/>
    <property type="evidence" value="ECO:0007669"/>
    <property type="project" value="InterPro"/>
</dbReference>
<keyword evidence="4" id="KW-1185">Reference proteome</keyword>
<proteinExistence type="predicted"/>
<evidence type="ECO:0000256" key="2">
    <source>
        <dbReference type="ARBA" id="ARBA00022898"/>
    </source>
</evidence>
<organism evidence="3 4">
    <name type="scientific">Fusarium globosum</name>
    <dbReference type="NCBI Taxonomy" id="78864"/>
    <lineage>
        <taxon>Eukaryota</taxon>
        <taxon>Fungi</taxon>
        <taxon>Dikarya</taxon>
        <taxon>Ascomycota</taxon>
        <taxon>Pezizomycotina</taxon>
        <taxon>Sordariomycetes</taxon>
        <taxon>Hypocreomycetidae</taxon>
        <taxon>Hypocreales</taxon>
        <taxon>Nectriaceae</taxon>
        <taxon>Fusarium</taxon>
        <taxon>Fusarium fujikuroi species complex</taxon>
    </lineage>
</organism>
<dbReference type="PANTHER" id="PTHR43713:SF3">
    <property type="entry name" value="GLUTAMATE-1-SEMIALDEHYDE 2,1-AMINOMUTASE 1, CHLOROPLASTIC-RELATED"/>
    <property type="match status" value="1"/>
</dbReference>
<dbReference type="InterPro" id="IPR015422">
    <property type="entry name" value="PyrdxlP-dep_Trfase_small"/>
</dbReference>
<keyword evidence="2" id="KW-0663">Pyridoxal phosphate</keyword>
<dbReference type="Pfam" id="PF00202">
    <property type="entry name" value="Aminotran_3"/>
    <property type="match status" value="1"/>
</dbReference>